<evidence type="ECO:0000256" key="1">
    <source>
        <dbReference type="ARBA" id="ARBA00004123"/>
    </source>
</evidence>
<keyword evidence="4" id="KW-0479">Metal-binding</keyword>
<dbReference type="GO" id="GO:0003950">
    <property type="term" value="F:NAD+ poly-ADP-ribosyltransferase activity"/>
    <property type="evidence" value="ECO:0007669"/>
    <property type="project" value="InterPro"/>
</dbReference>
<dbReference type="GO" id="GO:0008270">
    <property type="term" value="F:zinc ion binding"/>
    <property type="evidence" value="ECO:0007669"/>
    <property type="project" value="UniProtKB-KW"/>
</dbReference>
<evidence type="ECO:0000256" key="3">
    <source>
        <dbReference type="ARBA" id="ARBA00024347"/>
    </source>
</evidence>
<feature type="region of interest" description="Disordered" evidence="5">
    <location>
        <begin position="361"/>
        <end position="384"/>
    </location>
</feature>
<evidence type="ECO:0000259" key="7">
    <source>
        <dbReference type="PROSITE" id="PS50918"/>
    </source>
</evidence>
<dbReference type="Pfam" id="PF02825">
    <property type="entry name" value="WWE"/>
    <property type="match status" value="1"/>
</dbReference>
<dbReference type="CDD" id="cd01439">
    <property type="entry name" value="TCCD_inducible_PARP_like"/>
    <property type="match status" value="1"/>
</dbReference>
<dbReference type="PROSITE" id="PS50918">
    <property type="entry name" value="WWE"/>
    <property type="match status" value="1"/>
</dbReference>
<proteinExistence type="inferred from homology"/>
<evidence type="ECO:0000313" key="9">
    <source>
        <dbReference type="EMBL" id="KAK2859089.1"/>
    </source>
</evidence>
<comment type="subcellular location">
    <subcellularLocation>
        <location evidence="1">Nucleus</location>
    </subcellularLocation>
</comment>
<organism evidence="9 10">
    <name type="scientific">Channa striata</name>
    <name type="common">Snakehead murrel</name>
    <name type="synonym">Ophicephalus striatus</name>
    <dbReference type="NCBI Taxonomy" id="64152"/>
    <lineage>
        <taxon>Eukaryota</taxon>
        <taxon>Metazoa</taxon>
        <taxon>Chordata</taxon>
        <taxon>Craniata</taxon>
        <taxon>Vertebrata</taxon>
        <taxon>Euteleostomi</taxon>
        <taxon>Actinopterygii</taxon>
        <taxon>Neopterygii</taxon>
        <taxon>Teleostei</taxon>
        <taxon>Neoteleostei</taxon>
        <taxon>Acanthomorphata</taxon>
        <taxon>Anabantaria</taxon>
        <taxon>Anabantiformes</taxon>
        <taxon>Channoidei</taxon>
        <taxon>Channidae</taxon>
        <taxon>Channa</taxon>
    </lineage>
</organism>
<dbReference type="Pfam" id="PF00644">
    <property type="entry name" value="PARP"/>
    <property type="match status" value="1"/>
</dbReference>
<dbReference type="InterPro" id="IPR037197">
    <property type="entry name" value="WWE_dom_sf"/>
</dbReference>
<evidence type="ECO:0000256" key="2">
    <source>
        <dbReference type="ARBA" id="ARBA00023242"/>
    </source>
</evidence>
<evidence type="ECO:0000313" key="10">
    <source>
        <dbReference type="Proteomes" id="UP001187415"/>
    </source>
</evidence>
<dbReference type="InterPro" id="IPR004170">
    <property type="entry name" value="WWE_dom"/>
</dbReference>
<protein>
    <recommendedName>
        <fullName evidence="11">Poly [ADP-ribose] polymerase</fullName>
    </recommendedName>
</protein>
<dbReference type="SUPFAM" id="SSF117839">
    <property type="entry name" value="WWE domain"/>
    <property type="match status" value="1"/>
</dbReference>
<comment type="caution">
    <text evidence="9">The sequence shown here is derived from an EMBL/GenBank/DDBJ whole genome shotgun (WGS) entry which is preliminary data.</text>
</comment>
<dbReference type="EMBL" id="JAUPFM010000002">
    <property type="protein sequence ID" value="KAK2859089.1"/>
    <property type="molecule type" value="Genomic_DNA"/>
</dbReference>
<accession>A0AA88NHJ2</accession>
<dbReference type="AlphaFoldDB" id="A0AA88NHJ2"/>
<dbReference type="PANTHER" id="PTHR45740">
    <property type="entry name" value="POLY [ADP-RIBOSE] POLYMERASE"/>
    <property type="match status" value="1"/>
</dbReference>
<keyword evidence="4" id="KW-0862">Zinc</keyword>
<dbReference type="InterPro" id="IPR051712">
    <property type="entry name" value="ARTD-AVP"/>
</dbReference>
<dbReference type="GO" id="GO:1990404">
    <property type="term" value="F:NAD+-protein mono-ADP-ribosyltransferase activity"/>
    <property type="evidence" value="ECO:0007669"/>
    <property type="project" value="TreeGrafter"/>
</dbReference>
<comment type="similarity">
    <text evidence="3">Belongs to the ARTD/PARP family.</text>
</comment>
<dbReference type="PROSITE" id="PS51059">
    <property type="entry name" value="PARP_CATALYTIC"/>
    <property type="match status" value="1"/>
</dbReference>
<dbReference type="InterPro" id="IPR012317">
    <property type="entry name" value="Poly(ADP-ribose)pol_cat_dom"/>
</dbReference>
<gene>
    <name evidence="9" type="ORF">Q5P01_003709</name>
</gene>
<feature type="domain" description="PARP catalytic" evidence="8">
    <location>
        <begin position="397"/>
        <end position="604"/>
    </location>
</feature>
<keyword evidence="2" id="KW-0539">Nucleus</keyword>
<evidence type="ECO:0000259" key="8">
    <source>
        <dbReference type="PROSITE" id="PS51059"/>
    </source>
</evidence>
<dbReference type="GO" id="GO:0005634">
    <property type="term" value="C:nucleus"/>
    <property type="evidence" value="ECO:0007669"/>
    <property type="project" value="UniProtKB-SubCell"/>
</dbReference>
<dbReference type="Gene3D" id="3.90.228.10">
    <property type="match status" value="1"/>
</dbReference>
<evidence type="ECO:0000259" key="6">
    <source>
        <dbReference type="PROSITE" id="PS50103"/>
    </source>
</evidence>
<name>A0AA88NHJ2_CHASR</name>
<feature type="compositionally biased region" description="Polar residues" evidence="5">
    <location>
        <begin position="150"/>
        <end position="159"/>
    </location>
</feature>
<reference evidence="9" key="1">
    <citation type="submission" date="2023-07" db="EMBL/GenBank/DDBJ databases">
        <title>Chromosome-level Genome Assembly of Striped Snakehead (Channa striata).</title>
        <authorList>
            <person name="Liu H."/>
        </authorList>
    </citation>
    <scope>NUCLEOTIDE SEQUENCE</scope>
    <source>
        <strain evidence="9">Gz</strain>
        <tissue evidence="9">Muscle</tissue>
    </source>
</reference>
<feature type="domain" description="WWE" evidence="7">
    <location>
        <begin position="274"/>
        <end position="351"/>
    </location>
</feature>
<feature type="domain" description="C3H1-type" evidence="6">
    <location>
        <begin position="178"/>
        <end position="205"/>
    </location>
</feature>
<sequence length="604" mass="68580">MAEVPSTRAAKRKMAESLSPSSRVPLLLKIPADINTSLPVWEALRSQQVDARWTVEPYSISVHLTPATLKKGKTTASGKRGAAANGAKASALCTIFPQPQVVAFMQTSTQLLTATPQSPPLIVSSPPLVLAQSRPVHHSSTPTVYGVSPAVQTPTTTPTKLRAPPKTPVPSPFHTKMSPNVQICDDFLLNMCHAGERCEMHHTPFPFHWQLWCVTTHEWVDIPSHSQVLLERNYCDVSNELISIKDGNALYSLNFDSLELDNSSVYDGVRQLTNTDSLIKNPYFPTKWKLYWWNSDTWEEYDKKLSTLLLKMMRHKEPECSFHIGGQEYKLDFYTMTQTNVTTGFQRKVRCRPVYRSPGSMQPHLRTGIHRESPKAASDPPGPNFSVNPLEEFSSWYPPVWHLPSEENYSLVDVPAGTQAHKSVRNLFYESMPETRVDIISIQQVQNRLHWDKYQRHRAHMQKLHIKTKEPLERHLFHGTTKDALEGICHNNFDPRLAGLNGTSFGFGSYFATTASYSSNYSAKVGPDEEHHMFLAKVLVGKVSLGRSHYRRPPPLYSKAKQHRLYDTCVNDMNHPTTFVVFDSCQCYPYYLIKYKDLPRVIDM</sequence>
<evidence type="ECO:0000256" key="4">
    <source>
        <dbReference type="PROSITE-ProRule" id="PRU00723"/>
    </source>
</evidence>
<dbReference type="SUPFAM" id="SSF56399">
    <property type="entry name" value="ADP-ribosylation"/>
    <property type="match status" value="1"/>
</dbReference>
<dbReference type="PANTHER" id="PTHR45740:SF6">
    <property type="entry name" value="PROTEIN MONO-ADP-RIBOSYLTRANSFERASE PARP12"/>
    <property type="match status" value="1"/>
</dbReference>
<feature type="region of interest" description="Disordered" evidence="5">
    <location>
        <begin position="140"/>
        <end position="174"/>
    </location>
</feature>
<feature type="zinc finger region" description="C3H1-type" evidence="4">
    <location>
        <begin position="178"/>
        <end position="205"/>
    </location>
</feature>
<evidence type="ECO:0000256" key="5">
    <source>
        <dbReference type="SAM" id="MobiDB-lite"/>
    </source>
</evidence>
<evidence type="ECO:0008006" key="11">
    <source>
        <dbReference type="Google" id="ProtNLM"/>
    </source>
</evidence>
<dbReference type="PROSITE" id="PS50103">
    <property type="entry name" value="ZF_C3H1"/>
    <property type="match status" value="1"/>
</dbReference>
<keyword evidence="10" id="KW-1185">Reference proteome</keyword>
<dbReference type="Gene3D" id="3.30.720.50">
    <property type="match status" value="1"/>
</dbReference>
<dbReference type="Proteomes" id="UP001187415">
    <property type="component" value="Unassembled WGS sequence"/>
</dbReference>
<keyword evidence="4" id="KW-0863">Zinc-finger</keyword>
<dbReference type="InterPro" id="IPR000571">
    <property type="entry name" value="Znf_CCCH"/>
</dbReference>